<evidence type="ECO:0000313" key="2">
    <source>
        <dbReference type="EMBL" id="OWQ95722.1"/>
    </source>
</evidence>
<comment type="caution">
    <text evidence="2">The sequence shown here is derived from an EMBL/GenBank/DDBJ whole genome shotgun (WGS) entry which is preliminary data.</text>
</comment>
<reference evidence="2 3" key="1">
    <citation type="journal article" date="2010" name="Int. J. Syst. Evol. Microbiol.">
        <title>Sphingopyxis bauzanensis sp. nov., a psychrophilic bacterium isolated from soil.</title>
        <authorList>
            <person name="Zhang D.C."/>
            <person name="Liu H.C."/>
            <person name="Xin Y.H."/>
            <person name="Zhou Y.G."/>
            <person name="Schinner F."/>
            <person name="Margesin R."/>
        </authorList>
    </citation>
    <scope>NUCLEOTIDE SEQUENCE [LARGE SCALE GENOMIC DNA]</scope>
    <source>
        <strain evidence="2 3">DSM 22271</strain>
    </source>
</reference>
<dbReference type="EMBL" id="NISK01000003">
    <property type="protein sequence ID" value="OWQ95722.1"/>
    <property type="molecule type" value="Genomic_DNA"/>
</dbReference>
<name>A0A246JT71_9SPHN</name>
<accession>A0A246JT71</accession>
<evidence type="ECO:0000256" key="1">
    <source>
        <dbReference type="SAM" id="MobiDB-lite"/>
    </source>
</evidence>
<organism evidence="2 3">
    <name type="scientific">Sphingopyxis bauzanensis</name>
    <dbReference type="NCBI Taxonomy" id="651663"/>
    <lineage>
        <taxon>Bacteria</taxon>
        <taxon>Pseudomonadati</taxon>
        <taxon>Pseudomonadota</taxon>
        <taxon>Alphaproteobacteria</taxon>
        <taxon>Sphingomonadales</taxon>
        <taxon>Sphingomonadaceae</taxon>
        <taxon>Sphingopyxis</taxon>
    </lineage>
</organism>
<sequence>MQQAIDEAGNIWNVDAQGNPVSYVGNANQQQGGMQIKPADPSRQYAGPQAQADLQARQIGNQVDAAAAPYAGTKAAADAQAAQIAAALAQMKLNQARDAEAKKGGPNTASSALLNVINQIDNIAADAADNGGWGETGFTGARLRGWEGTAAYDIAQKLKTVDANLAFAELQKMRDNSPTGGALGQVTEKELDLLRSTVANLDPNQSQPEFLAALKRARDSYTGMLTRVDPETATRLQQQAEKQQRDPLTGYVGSEGNYYGPDGPVEGGPPPVSGGNPAASQRDTAMGGLDAVGRNFANAGTLGLADKFAAGANALLPIDNLFGANNRSVWDGSTFGQAYDANMGLQEQTNSADRQVNPVASFTGDVGGSITGMFGANALLKGLGAGGLVARTGGAAGDVAYGTARGGVEGGRDGALWGGTAALGGNIAGRYVLAPLATKVAGTRAGQAATQTVGRAGNAVANAGRGLFGRSPVPYRAAPVPAALSGGEKAAVARVPDDVTQQLSQAEAMGLPMALADTSPQLQTLGGSVVRKSPEAYALARDTLGNRALGQADRAQEQIARNFGPIDNPNEISARLLEKARIDSKPYYDAFRAQPARTSPELEALLATPAGREALTKARTIAANEGRDPNSMGFDLDQQGQVVLRQDPSPDTLNFVKRGLDDVVGEYKNPVTGRLDLDQQGGSVEGLRKNFVAEVDRLYPDTYPQARAAFAGPASEREALQTGRDMATANPRDIAPRMQGMTPGQQEQFKLGQRAAMADTVDKVRYSSNPYQNIYGSPVAQQRAATVFGEEPAAAMKQAYDVEQTMGRTAYDTLGGSPTAMRAAADEAFDSPMGTAIDVGFAAATGGGGVSELGRKGANWLKDTYRLGASKKKADQLAPLLFNTNPAETKALIEALTKKSAARDVYVKRARKTGGIFGSSVGSAAAIPFIQ</sequence>
<dbReference type="Proteomes" id="UP000197361">
    <property type="component" value="Unassembled WGS sequence"/>
</dbReference>
<feature type="region of interest" description="Disordered" evidence="1">
    <location>
        <begin position="24"/>
        <end position="51"/>
    </location>
</feature>
<evidence type="ECO:0000313" key="3">
    <source>
        <dbReference type="Proteomes" id="UP000197361"/>
    </source>
</evidence>
<protein>
    <submittedName>
        <fullName evidence="2">Uncharacterized protein</fullName>
    </submittedName>
</protein>
<proteinExistence type="predicted"/>
<dbReference type="AlphaFoldDB" id="A0A246JT71"/>
<gene>
    <name evidence="2" type="ORF">CDQ92_13130</name>
</gene>
<feature type="region of interest" description="Disordered" evidence="1">
    <location>
        <begin position="237"/>
        <end position="283"/>
    </location>
</feature>
<keyword evidence="3" id="KW-1185">Reference proteome</keyword>
<dbReference type="OrthoDB" id="7586311at2"/>
<dbReference type="RefSeq" id="WP_088441823.1">
    <property type="nucleotide sequence ID" value="NZ_BMMC01000002.1"/>
</dbReference>